<dbReference type="AlphaFoldDB" id="A0AAV5IWW2"/>
<dbReference type="PANTHER" id="PTHR36790">
    <property type="entry name" value="MYELIN TRANSCRIPTION FACTOR"/>
    <property type="match status" value="1"/>
</dbReference>
<proteinExistence type="predicted"/>
<name>A0AAV5IWW2_9ROSI</name>
<accession>A0AAV5IWW2</accession>
<sequence length="201" mass="23567">MLKVQNQLVLDQRLRPKSGRKPLHPKNLLADSENEVERNKLKLKPKQERIEISAVGDSNKENRPNHSMQTTMEPLDSSLAEELSAIRKKMERLRLDNERTERMLRERGAVLDLQMKELERRGQIQKEQEIEVDRLYRLKELQSLCMRISPIRTLREKEQERKTTAGQSSGLNYVDLEESLDENTFPSPSSDFEETIPEEDE</sequence>
<dbReference type="Proteomes" id="UP001054252">
    <property type="component" value="Unassembled WGS sequence"/>
</dbReference>
<feature type="region of interest" description="Disordered" evidence="1">
    <location>
        <begin position="12"/>
        <end position="36"/>
    </location>
</feature>
<organism evidence="2 3">
    <name type="scientific">Rubroshorea leprosula</name>
    <dbReference type="NCBI Taxonomy" id="152421"/>
    <lineage>
        <taxon>Eukaryota</taxon>
        <taxon>Viridiplantae</taxon>
        <taxon>Streptophyta</taxon>
        <taxon>Embryophyta</taxon>
        <taxon>Tracheophyta</taxon>
        <taxon>Spermatophyta</taxon>
        <taxon>Magnoliopsida</taxon>
        <taxon>eudicotyledons</taxon>
        <taxon>Gunneridae</taxon>
        <taxon>Pentapetalae</taxon>
        <taxon>rosids</taxon>
        <taxon>malvids</taxon>
        <taxon>Malvales</taxon>
        <taxon>Dipterocarpaceae</taxon>
        <taxon>Rubroshorea</taxon>
    </lineage>
</organism>
<dbReference type="EMBL" id="BPVZ01000021">
    <property type="protein sequence ID" value="GKV04319.1"/>
    <property type="molecule type" value="Genomic_DNA"/>
</dbReference>
<keyword evidence="3" id="KW-1185">Reference proteome</keyword>
<evidence type="ECO:0000313" key="3">
    <source>
        <dbReference type="Proteomes" id="UP001054252"/>
    </source>
</evidence>
<comment type="caution">
    <text evidence="2">The sequence shown here is derived from an EMBL/GenBank/DDBJ whole genome shotgun (WGS) entry which is preliminary data.</text>
</comment>
<evidence type="ECO:0000256" key="1">
    <source>
        <dbReference type="SAM" id="MobiDB-lite"/>
    </source>
</evidence>
<reference evidence="2 3" key="1">
    <citation type="journal article" date="2021" name="Commun. Biol.">
        <title>The genome of Shorea leprosula (Dipterocarpaceae) highlights the ecological relevance of drought in aseasonal tropical rainforests.</title>
        <authorList>
            <person name="Ng K.K.S."/>
            <person name="Kobayashi M.J."/>
            <person name="Fawcett J.A."/>
            <person name="Hatakeyama M."/>
            <person name="Paape T."/>
            <person name="Ng C.H."/>
            <person name="Ang C.C."/>
            <person name="Tnah L.H."/>
            <person name="Lee C.T."/>
            <person name="Nishiyama T."/>
            <person name="Sese J."/>
            <person name="O'Brien M.J."/>
            <person name="Copetti D."/>
            <person name="Mohd Noor M.I."/>
            <person name="Ong R.C."/>
            <person name="Putra M."/>
            <person name="Sireger I.Z."/>
            <person name="Indrioko S."/>
            <person name="Kosugi Y."/>
            <person name="Izuno A."/>
            <person name="Isagi Y."/>
            <person name="Lee S.L."/>
            <person name="Shimizu K.K."/>
        </authorList>
    </citation>
    <scope>NUCLEOTIDE SEQUENCE [LARGE SCALE GENOMIC DNA]</scope>
    <source>
        <strain evidence="2">214</strain>
    </source>
</reference>
<gene>
    <name evidence="2" type="ORF">SLEP1_g16488</name>
</gene>
<evidence type="ECO:0000313" key="2">
    <source>
        <dbReference type="EMBL" id="GKV04319.1"/>
    </source>
</evidence>
<feature type="region of interest" description="Disordered" evidence="1">
    <location>
        <begin position="156"/>
        <end position="201"/>
    </location>
</feature>
<feature type="compositionally biased region" description="Basic residues" evidence="1">
    <location>
        <begin position="15"/>
        <end position="24"/>
    </location>
</feature>
<protein>
    <submittedName>
        <fullName evidence="2">Uncharacterized protein</fullName>
    </submittedName>
</protein>
<feature type="compositionally biased region" description="Acidic residues" evidence="1">
    <location>
        <begin position="191"/>
        <end position="201"/>
    </location>
</feature>
<dbReference type="PANTHER" id="PTHR36790:SF1">
    <property type="entry name" value="MYELIN TRANSCRIPTION FACTOR"/>
    <property type="match status" value="1"/>
</dbReference>